<sequence length="528" mass="55760">MLRQDTPTLRFLVKGVLLAVGASLVTTTAMHEQDAYALGMQSFVQGMFSATSSPVLANTGNGYTLTGGYAEIRTPLSGANIISFSPPDISAGCGGINLYMGSFHFVNGQEFLALLRTVGQEALGYAFQLAIDAMCHQCGALLASIQKAITEMNNALHNTCQLAQGIFPANKVLGAFKAVGAQAVKTMGANEGDLSDFFSTSNSANHEGVLSHIANTFEKNITQSINGTSVTKTVPQSALTPEGNMFWKAIDNSQAYQLLSNIEAGTTTNSVDTKEILMSMAGTDIARPSAGKSGNTAESSMQYQSTNSTPNAANSKNTQTVDPNLFLPELVNGTATAPVDTCQTWTSANGHTYSATSGEMSCEQVDVGGTTLGQLGYEGIGKHINHMMYGGGPGNHLGLVNYMIQGTALSTAQQKFAGTVPSGILSLMHEAEPNKNLITTIGKKVAPILVDEYAVKLGEAIMTAESSVYNGNSHVVIPSNYHVAMTDLERDVNMYSEEEAIHENVMNELTAMVRNYRASLAENGAGPQ</sequence>
<proteinExistence type="predicted"/>
<feature type="region of interest" description="Disordered" evidence="1">
    <location>
        <begin position="284"/>
        <end position="319"/>
    </location>
</feature>
<feature type="compositionally biased region" description="Polar residues" evidence="1">
    <location>
        <begin position="292"/>
        <end position="319"/>
    </location>
</feature>
<dbReference type="AlphaFoldDB" id="A0A543Q6P5"/>
<comment type="caution">
    <text evidence="2">The sequence shown here is derived from an EMBL/GenBank/DDBJ whole genome shotgun (WGS) entry which is preliminary data.</text>
</comment>
<dbReference type="EMBL" id="SZUV01000001">
    <property type="protein sequence ID" value="TQN52007.1"/>
    <property type="molecule type" value="Genomic_DNA"/>
</dbReference>
<dbReference type="InterPro" id="IPR010927">
    <property type="entry name" value="T4SS_TraH"/>
</dbReference>
<name>A0A543Q6P5_ACITH</name>
<dbReference type="Proteomes" id="UP000315403">
    <property type="component" value="Unassembled WGS sequence"/>
</dbReference>
<evidence type="ECO:0000313" key="2">
    <source>
        <dbReference type="EMBL" id="TQN52007.1"/>
    </source>
</evidence>
<accession>A0A543Q6P5</accession>
<evidence type="ECO:0000256" key="1">
    <source>
        <dbReference type="SAM" id="MobiDB-lite"/>
    </source>
</evidence>
<organism evidence="2 3">
    <name type="scientific">Acidithiobacillus thiooxidans ATCC 19377</name>
    <dbReference type="NCBI Taxonomy" id="637390"/>
    <lineage>
        <taxon>Bacteria</taxon>
        <taxon>Pseudomonadati</taxon>
        <taxon>Pseudomonadota</taxon>
        <taxon>Acidithiobacillia</taxon>
        <taxon>Acidithiobacillales</taxon>
        <taxon>Acidithiobacillaceae</taxon>
        <taxon>Acidithiobacillus</taxon>
    </lineage>
</organism>
<reference evidence="2 3" key="1">
    <citation type="submission" date="2019-03" db="EMBL/GenBank/DDBJ databases">
        <title>New insights into Acidothiobacillus thiooxidans sulfur metabolism through coupled gene expression, solution geochemistry, microscopy and spectroscopy analyses.</title>
        <authorList>
            <person name="Camacho D."/>
            <person name="Frazao R."/>
            <person name="Fouillen A."/>
            <person name="Nanci A."/>
            <person name="Lang B.F."/>
            <person name="Apte S.C."/>
            <person name="Baron C."/>
            <person name="Warren L.A."/>
        </authorList>
    </citation>
    <scope>NUCLEOTIDE SEQUENCE [LARGE SCALE GENOMIC DNA]</scope>
    <source>
        <strain evidence="2 3">ATCC 19377</strain>
    </source>
</reference>
<gene>
    <name evidence="2" type="primary">traH</name>
    <name evidence="2" type="ORF">DLNHIDIE_01888</name>
</gene>
<protein>
    <submittedName>
        <fullName evidence="2">Protein TraH</fullName>
    </submittedName>
</protein>
<dbReference type="Pfam" id="PF06122">
    <property type="entry name" value="TraH"/>
    <property type="match status" value="1"/>
</dbReference>
<evidence type="ECO:0000313" key="3">
    <source>
        <dbReference type="Proteomes" id="UP000315403"/>
    </source>
</evidence>